<dbReference type="InterPro" id="IPR036047">
    <property type="entry name" value="F-box-like_dom_sf"/>
</dbReference>
<dbReference type="SUPFAM" id="SSF81383">
    <property type="entry name" value="F-box domain"/>
    <property type="match status" value="1"/>
</dbReference>
<reference evidence="1" key="2">
    <citation type="submission" date="2023-02" db="EMBL/GenBank/DDBJ databases">
        <authorList>
            <consortium name="DOE Joint Genome Institute"/>
            <person name="Mondo S.J."/>
            <person name="Chang Y."/>
            <person name="Wang Y."/>
            <person name="Ahrendt S."/>
            <person name="Andreopoulos W."/>
            <person name="Barry K."/>
            <person name="Beard J."/>
            <person name="Benny G.L."/>
            <person name="Blankenship S."/>
            <person name="Bonito G."/>
            <person name="Cuomo C."/>
            <person name="Desiro A."/>
            <person name="Gervers K.A."/>
            <person name="Hundley H."/>
            <person name="Kuo A."/>
            <person name="LaButti K."/>
            <person name="Lang B.F."/>
            <person name="Lipzen A."/>
            <person name="O'Donnell K."/>
            <person name="Pangilinan J."/>
            <person name="Reynolds N."/>
            <person name="Sandor L."/>
            <person name="Smith M.W."/>
            <person name="Tsang A."/>
            <person name="Grigoriev I.V."/>
            <person name="Stajich J.E."/>
            <person name="Spatafora J.W."/>
        </authorList>
    </citation>
    <scope>NUCLEOTIDE SEQUENCE</scope>
    <source>
        <strain evidence="1">RSA 2281</strain>
    </source>
</reference>
<organism evidence="1 2">
    <name type="scientific">Phascolomyces articulosus</name>
    <dbReference type="NCBI Taxonomy" id="60185"/>
    <lineage>
        <taxon>Eukaryota</taxon>
        <taxon>Fungi</taxon>
        <taxon>Fungi incertae sedis</taxon>
        <taxon>Mucoromycota</taxon>
        <taxon>Mucoromycotina</taxon>
        <taxon>Mucoromycetes</taxon>
        <taxon>Mucorales</taxon>
        <taxon>Lichtheimiaceae</taxon>
        <taxon>Phascolomyces</taxon>
    </lineage>
</organism>
<gene>
    <name evidence="1" type="ORF">BDA99DRAFT_520605</name>
</gene>
<comment type="caution">
    <text evidence="1">The sequence shown here is derived from an EMBL/GenBank/DDBJ whole genome shotgun (WGS) entry which is preliminary data.</text>
</comment>
<dbReference type="PANTHER" id="PTHR38926:SF5">
    <property type="entry name" value="F-BOX AND LEUCINE-RICH REPEAT PROTEIN 6"/>
    <property type="match status" value="1"/>
</dbReference>
<keyword evidence="2" id="KW-1185">Reference proteome</keyword>
<dbReference type="Proteomes" id="UP001209540">
    <property type="component" value="Unassembled WGS sequence"/>
</dbReference>
<evidence type="ECO:0000313" key="1">
    <source>
        <dbReference type="EMBL" id="KAI9252274.1"/>
    </source>
</evidence>
<reference evidence="1" key="1">
    <citation type="journal article" date="2022" name="IScience">
        <title>Evolution of zygomycete secretomes and the origins of terrestrial fungal ecologies.</title>
        <authorList>
            <person name="Chang Y."/>
            <person name="Wang Y."/>
            <person name="Mondo S."/>
            <person name="Ahrendt S."/>
            <person name="Andreopoulos W."/>
            <person name="Barry K."/>
            <person name="Beard J."/>
            <person name="Benny G.L."/>
            <person name="Blankenship S."/>
            <person name="Bonito G."/>
            <person name="Cuomo C."/>
            <person name="Desiro A."/>
            <person name="Gervers K.A."/>
            <person name="Hundley H."/>
            <person name="Kuo A."/>
            <person name="LaButti K."/>
            <person name="Lang B.F."/>
            <person name="Lipzen A."/>
            <person name="O'Donnell K."/>
            <person name="Pangilinan J."/>
            <person name="Reynolds N."/>
            <person name="Sandor L."/>
            <person name="Smith M.E."/>
            <person name="Tsang A."/>
            <person name="Grigoriev I.V."/>
            <person name="Stajich J.E."/>
            <person name="Spatafora J.W."/>
        </authorList>
    </citation>
    <scope>NUCLEOTIDE SEQUENCE</scope>
    <source>
        <strain evidence="1">RSA 2281</strain>
    </source>
</reference>
<name>A0AAD5JSE1_9FUNG</name>
<evidence type="ECO:0000313" key="2">
    <source>
        <dbReference type="Proteomes" id="UP001209540"/>
    </source>
</evidence>
<dbReference type="AlphaFoldDB" id="A0AAD5JSE1"/>
<dbReference type="EMBL" id="JAIXMP010000028">
    <property type="protein sequence ID" value="KAI9252274.1"/>
    <property type="molecule type" value="Genomic_DNA"/>
</dbReference>
<dbReference type="InterPro" id="IPR032675">
    <property type="entry name" value="LRR_dom_sf"/>
</dbReference>
<dbReference type="Gene3D" id="3.80.10.10">
    <property type="entry name" value="Ribonuclease Inhibitor"/>
    <property type="match status" value="2"/>
</dbReference>
<protein>
    <recommendedName>
        <fullName evidence="3">F-box domain-containing protein</fullName>
    </recommendedName>
</protein>
<dbReference type="PANTHER" id="PTHR38926">
    <property type="entry name" value="F-BOX DOMAIN CONTAINING PROTEIN, EXPRESSED"/>
    <property type="match status" value="1"/>
</dbReference>
<dbReference type="SUPFAM" id="SSF52047">
    <property type="entry name" value="RNI-like"/>
    <property type="match status" value="1"/>
</dbReference>
<sequence>MTTNKTNDRNQYSARYYKTLNQEINETLKVINSNPTDPAGYKHAAKLYSIQGQQHTALFILDKGMNAISSPLDQLILRPQKDIIHARLERRIDFLTQCPYEIVNNIIVQLDNQNPRAKYICIEVSRAWRQKILSLHYLWKDLSFDDGTLTTQNYPLQVLPHVDNLVERLNISGTFHIGIELLKNYTFSSLKTLELNFLLGIENQSQTARLLQLYLNPLAPTLTVLKLRIPQATSISLYRILTWFPKLTSLNLHVDTLNDLGFSINGVVPATISNLTRLDIRTAAFVPLVIMRPLLQRAHNLRKLGLQCFRYDVDALSLIGGNCPKLEEIRVQAKIESREYFAFHKKQQEIRIPDQYIASSSSNNLTGQVIPEGALRTVELVGVETTIPLAFRLEKSSDTLCAMVLRMSERSNDAPPVHWQSLSIYTMHALRYLHICDGSASFYQHLPAILRRCLALEALYLQNITPVLGFPCRLDDGVWDALAPVVVQLSKLTTLTLENMDICSPAFERFFDMIQQESQHIETSSPENSGIQNLQLLSCWGLGLSPLQNVAKIKTLQNLTIVCHPLTALEDFYVVRLLQFIRTGLPRLQYLDLRYVEVTDAVAKAILASWNKNLKLLTLGHGCLFFRRKEALRVILKKNPKIYKLINM</sequence>
<accession>A0AAD5JSE1</accession>
<evidence type="ECO:0008006" key="3">
    <source>
        <dbReference type="Google" id="ProtNLM"/>
    </source>
</evidence>
<proteinExistence type="predicted"/>